<evidence type="ECO:0000256" key="7">
    <source>
        <dbReference type="PROSITE-ProRule" id="PRU00409"/>
    </source>
</evidence>
<dbReference type="SUPFAM" id="SSF51230">
    <property type="entry name" value="Single hybrid motif"/>
    <property type="match status" value="1"/>
</dbReference>
<gene>
    <name evidence="12" type="ORF">QS713_02645</name>
</gene>
<feature type="domain" description="ATP-grasp" evidence="10">
    <location>
        <begin position="121"/>
        <end position="316"/>
    </location>
</feature>
<dbReference type="InterPro" id="IPR005479">
    <property type="entry name" value="CPAse_ATP-bd"/>
</dbReference>
<dbReference type="Pfam" id="PF02786">
    <property type="entry name" value="CPSase_L_D2"/>
    <property type="match status" value="1"/>
</dbReference>
<dbReference type="SUPFAM" id="SSF56059">
    <property type="entry name" value="Glutathione synthetase ATP-binding domain-like"/>
    <property type="match status" value="1"/>
</dbReference>
<dbReference type="RefSeq" id="WP_313272222.1">
    <property type="nucleotide sequence ID" value="NZ_JASXSX010000001.1"/>
</dbReference>
<comment type="caution">
    <text evidence="12">The sequence shown here is derived from an EMBL/GenBank/DDBJ whole genome shotgun (WGS) entry which is preliminary data.</text>
</comment>
<reference evidence="12 13" key="1">
    <citation type="submission" date="2023-06" db="EMBL/GenBank/DDBJ databases">
        <title>Draft genome sequence of Gleimia hominis type strain CCUG 57540T.</title>
        <authorList>
            <person name="Salva-Serra F."/>
            <person name="Cardew S."/>
            <person name="Jensie Markopoulos S."/>
            <person name="Ohlen M."/>
            <person name="Inganas E."/>
            <person name="Svensson-Stadler L."/>
            <person name="Moore E.R.B."/>
        </authorList>
    </citation>
    <scope>NUCLEOTIDE SEQUENCE [LARGE SCALE GENOMIC DNA]</scope>
    <source>
        <strain evidence="12 13">CCUG 57540</strain>
    </source>
</reference>
<organism evidence="12 13">
    <name type="scientific">Gleimia hominis</name>
    <dbReference type="NCBI Taxonomy" id="595468"/>
    <lineage>
        <taxon>Bacteria</taxon>
        <taxon>Bacillati</taxon>
        <taxon>Actinomycetota</taxon>
        <taxon>Actinomycetes</taxon>
        <taxon>Actinomycetales</taxon>
        <taxon>Actinomycetaceae</taxon>
        <taxon>Gleimia</taxon>
    </lineage>
</organism>
<accession>A0ABU3I9B2</accession>
<dbReference type="Pfam" id="PF00364">
    <property type="entry name" value="Biotin_lipoyl"/>
    <property type="match status" value="1"/>
</dbReference>
<evidence type="ECO:0000313" key="13">
    <source>
        <dbReference type="Proteomes" id="UP001247542"/>
    </source>
</evidence>
<dbReference type="Gene3D" id="3.30.470.20">
    <property type="entry name" value="ATP-grasp fold, B domain"/>
    <property type="match status" value="1"/>
</dbReference>
<dbReference type="InterPro" id="IPR050856">
    <property type="entry name" value="Biotin_carboxylase_complex"/>
</dbReference>
<dbReference type="InterPro" id="IPR011764">
    <property type="entry name" value="Biotin_carboxylation_dom"/>
</dbReference>
<evidence type="ECO:0000256" key="5">
    <source>
        <dbReference type="ARBA" id="ARBA00022840"/>
    </source>
</evidence>
<dbReference type="PANTHER" id="PTHR18866">
    <property type="entry name" value="CARBOXYLASE:PYRUVATE/ACETYL-COA/PROPIONYL-COA CARBOXYLASE"/>
    <property type="match status" value="1"/>
</dbReference>
<dbReference type="SMART" id="SM00878">
    <property type="entry name" value="Biotin_carb_C"/>
    <property type="match status" value="1"/>
</dbReference>
<sequence length="634" mass="67593">MSVTKVLVANRGEIAVRVIRTLRQMRIPSVAVYADQDLNTLPCDLADEAWALEGTTVAQTYMNGAALLEVAQKSGADAIHPGYGFLSEDAAFVADVEAAGITWLGPSSSAIERLGDKMQARSLAHSAHVQTIPGCEVPLDENGVETVLKFASEAGYPLVIKLANSGGGRGITRVDSDADVQRYFDDHVGDPNLEHSFVEKLMLNCRHVETQSVRDQAGHFQVVSTRDCSVQRRNQKVVEEAPAPFLKPRTNEMLDAYSKALFEAAGYVGVGTCEYLVDRDGNVFFLEVNPRLQVEHTVSEEVAGIDLVAEQVRIARGENLRPVTGVHGCAIEVRVTSEDPANDLMPASGTVTSVVWPGGPGVRIDSYLRPGDAIGGAFDSLIGKVTVTAATRPRAIRLLQGALTECAIQGVPTSIPLLEAIIEHPDFQSLDPSDESETAADNAETDADKAGDHQYDVHTKWLEQSHILEDLAENGAESNEGTSGEPQSTPEELDTSLTDLSIEIDGRRTKLRVPQCLITKNGGGGGVVGKDAKPLTAQPLLGKRKTNLANQTGGDGQVTAPIQGTVVRVVAKEGQTVEQGQTLLVLEAMKMEKRVDSPCDGVVEDIAVETGDAVSAGQLIVTVNKAEQAGEGDE</sequence>
<name>A0ABU3I9B2_9ACTO</name>
<evidence type="ECO:0000256" key="2">
    <source>
        <dbReference type="ARBA" id="ARBA00013263"/>
    </source>
</evidence>
<dbReference type="InterPro" id="IPR016185">
    <property type="entry name" value="PreATP-grasp_dom_sf"/>
</dbReference>
<keyword evidence="13" id="KW-1185">Reference proteome</keyword>
<feature type="compositionally biased region" description="Polar residues" evidence="8">
    <location>
        <begin position="476"/>
        <end position="494"/>
    </location>
</feature>
<dbReference type="PROSITE" id="PS00188">
    <property type="entry name" value="BIOTIN"/>
    <property type="match status" value="1"/>
</dbReference>
<dbReference type="Pfam" id="PF00289">
    <property type="entry name" value="Biotin_carb_N"/>
    <property type="match status" value="1"/>
</dbReference>
<evidence type="ECO:0000256" key="4">
    <source>
        <dbReference type="ARBA" id="ARBA00022741"/>
    </source>
</evidence>
<dbReference type="CDD" id="cd06850">
    <property type="entry name" value="biotinyl_domain"/>
    <property type="match status" value="1"/>
</dbReference>
<dbReference type="InterPro" id="IPR001882">
    <property type="entry name" value="Biotin_BS"/>
</dbReference>
<dbReference type="InterPro" id="IPR005482">
    <property type="entry name" value="Biotin_COase_C"/>
</dbReference>
<dbReference type="InterPro" id="IPR000089">
    <property type="entry name" value="Biotin_lipoyl"/>
</dbReference>
<dbReference type="Pfam" id="PF02785">
    <property type="entry name" value="Biotin_carb_C"/>
    <property type="match status" value="1"/>
</dbReference>
<dbReference type="InterPro" id="IPR011761">
    <property type="entry name" value="ATP-grasp"/>
</dbReference>
<dbReference type="PROSITE" id="PS50975">
    <property type="entry name" value="ATP_GRASP"/>
    <property type="match status" value="1"/>
</dbReference>
<keyword evidence="5 7" id="KW-0067">ATP-binding</keyword>
<comment type="cofactor">
    <cofactor evidence="1">
        <name>biotin</name>
        <dbReference type="ChEBI" id="CHEBI:57586"/>
    </cofactor>
</comment>
<dbReference type="EC" id="6.3.4.14" evidence="2"/>
<dbReference type="InterPro" id="IPR011053">
    <property type="entry name" value="Single_hybrid_motif"/>
</dbReference>
<protein>
    <recommendedName>
        <fullName evidence="2">biotin carboxylase</fullName>
        <ecNumber evidence="2">6.3.4.14</ecNumber>
    </recommendedName>
</protein>
<dbReference type="InterPro" id="IPR011054">
    <property type="entry name" value="Rudment_hybrid_motif"/>
</dbReference>
<keyword evidence="3" id="KW-0436">Ligase</keyword>
<keyword evidence="4 7" id="KW-0547">Nucleotide-binding</keyword>
<evidence type="ECO:0000256" key="1">
    <source>
        <dbReference type="ARBA" id="ARBA00001953"/>
    </source>
</evidence>
<dbReference type="Gene3D" id="2.40.50.100">
    <property type="match status" value="1"/>
</dbReference>
<dbReference type="SUPFAM" id="SSF52440">
    <property type="entry name" value="PreATP-grasp domain"/>
    <property type="match status" value="1"/>
</dbReference>
<feature type="domain" description="Lipoyl-binding" evidence="9">
    <location>
        <begin position="546"/>
        <end position="624"/>
    </location>
</feature>
<dbReference type="InterPro" id="IPR005481">
    <property type="entry name" value="BC-like_N"/>
</dbReference>
<evidence type="ECO:0000256" key="6">
    <source>
        <dbReference type="ARBA" id="ARBA00023267"/>
    </source>
</evidence>
<evidence type="ECO:0000256" key="8">
    <source>
        <dbReference type="SAM" id="MobiDB-lite"/>
    </source>
</evidence>
<dbReference type="PROSITE" id="PS50968">
    <property type="entry name" value="BIOTINYL_LIPOYL"/>
    <property type="match status" value="1"/>
</dbReference>
<evidence type="ECO:0000259" key="9">
    <source>
        <dbReference type="PROSITE" id="PS50968"/>
    </source>
</evidence>
<feature type="domain" description="Biotin carboxylation" evidence="11">
    <location>
        <begin position="2"/>
        <end position="442"/>
    </location>
</feature>
<evidence type="ECO:0000259" key="11">
    <source>
        <dbReference type="PROSITE" id="PS50979"/>
    </source>
</evidence>
<feature type="region of interest" description="Disordered" evidence="8">
    <location>
        <begin position="475"/>
        <end position="494"/>
    </location>
</feature>
<dbReference type="EMBL" id="JASXSX010000001">
    <property type="protein sequence ID" value="MDT3766963.1"/>
    <property type="molecule type" value="Genomic_DNA"/>
</dbReference>
<proteinExistence type="predicted"/>
<evidence type="ECO:0000313" key="12">
    <source>
        <dbReference type="EMBL" id="MDT3766963.1"/>
    </source>
</evidence>
<dbReference type="PANTHER" id="PTHR18866:SF33">
    <property type="entry name" value="METHYLCROTONOYL-COA CARBOXYLASE SUBUNIT ALPHA, MITOCHONDRIAL-RELATED"/>
    <property type="match status" value="1"/>
</dbReference>
<evidence type="ECO:0000259" key="10">
    <source>
        <dbReference type="PROSITE" id="PS50975"/>
    </source>
</evidence>
<dbReference type="SUPFAM" id="SSF51246">
    <property type="entry name" value="Rudiment single hybrid motif"/>
    <property type="match status" value="1"/>
</dbReference>
<dbReference type="Proteomes" id="UP001247542">
    <property type="component" value="Unassembled WGS sequence"/>
</dbReference>
<dbReference type="PROSITE" id="PS00867">
    <property type="entry name" value="CPSASE_2"/>
    <property type="match status" value="1"/>
</dbReference>
<dbReference type="PROSITE" id="PS50979">
    <property type="entry name" value="BC"/>
    <property type="match status" value="1"/>
</dbReference>
<keyword evidence="6" id="KW-0092">Biotin</keyword>
<feature type="region of interest" description="Disordered" evidence="8">
    <location>
        <begin position="428"/>
        <end position="450"/>
    </location>
</feature>
<evidence type="ECO:0000256" key="3">
    <source>
        <dbReference type="ARBA" id="ARBA00022598"/>
    </source>
</evidence>